<comment type="caution">
    <text evidence="1">The sequence shown here is derived from an EMBL/GenBank/DDBJ whole genome shotgun (WGS) entry which is preliminary data.</text>
</comment>
<dbReference type="EMBL" id="JQZW01000009">
    <property type="protein sequence ID" value="KGN97717.1"/>
    <property type="molecule type" value="Genomic_DNA"/>
</dbReference>
<sequence>MYTPDEQKFEAPQEEGLFVHLNYSQYICNHGYGYGGYKKKRAMKFYDRTNELAEKAAHLKQKLLPKYQIEQRCLSLDDM</sequence>
<organism evidence="1 2">
    <name type="scientific">Porphyromonas gingivicanis</name>
    <dbReference type="NCBI Taxonomy" id="266762"/>
    <lineage>
        <taxon>Bacteria</taxon>
        <taxon>Pseudomonadati</taxon>
        <taxon>Bacteroidota</taxon>
        <taxon>Bacteroidia</taxon>
        <taxon>Bacteroidales</taxon>
        <taxon>Porphyromonadaceae</taxon>
        <taxon>Porphyromonas</taxon>
    </lineage>
</organism>
<accession>A0A0A2G5K9</accession>
<evidence type="ECO:0000313" key="2">
    <source>
        <dbReference type="Proteomes" id="UP000030134"/>
    </source>
</evidence>
<gene>
    <name evidence="1" type="ORF">HQ36_05445</name>
</gene>
<proteinExistence type="predicted"/>
<dbReference type="Proteomes" id="UP000030134">
    <property type="component" value="Unassembled WGS sequence"/>
</dbReference>
<evidence type="ECO:0000313" key="1">
    <source>
        <dbReference type="EMBL" id="KGN97717.1"/>
    </source>
</evidence>
<reference evidence="1 2" key="1">
    <citation type="submission" date="2014-08" db="EMBL/GenBank/DDBJ databases">
        <title>Porphyromonas gingivicanis strain:COT-022_OH1391 Genome sequencing.</title>
        <authorList>
            <person name="Wallis C."/>
            <person name="Deusch O."/>
            <person name="O'Flynn C."/>
            <person name="Davis I."/>
            <person name="Jospin G."/>
            <person name="Darling A.E."/>
            <person name="Coil D.A."/>
            <person name="Alexiev A."/>
            <person name="Horsfall A."/>
            <person name="Kirkwood N."/>
            <person name="Harris S."/>
            <person name="Eisen J.A."/>
        </authorList>
    </citation>
    <scope>NUCLEOTIDE SEQUENCE [LARGE SCALE GENOMIC DNA]</scope>
    <source>
        <strain evidence="2">COT-022 OH1391</strain>
    </source>
</reference>
<name>A0A0A2G5K9_9PORP</name>
<keyword evidence="2" id="KW-1185">Reference proteome</keyword>
<protein>
    <submittedName>
        <fullName evidence="1">Uncharacterized protein</fullName>
    </submittedName>
</protein>
<dbReference type="AlphaFoldDB" id="A0A0A2G5K9"/>